<keyword evidence="4" id="KW-0217">Developmental protein</keyword>
<keyword evidence="18" id="KW-0325">Glycoprotein</keyword>
<dbReference type="CDD" id="cd05845">
    <property type="entry name" value="IgI_2_L1-CAM_like"/>
    <property type="match status" value="1"/>
</dbReference>
<feature type="domain" description="Fibronectin type-III" evidence="26">
    <location>
        <begin position="819"/>
        <end position="921"/>
    </location>
</feature>
<keyword evidence="28" id="KW-1185">Reference proteome</keyword>
<dbReference type="GO" id="GO:0098632">
    <property type="term" value="F:cell-cell adhesion mediator activity"/>
    <property type="evidence" value="ECO:0007669"/>
    <property type="project" value="TreeGrafter"/>
</dbReference>
<dbReference type="Pfam" id="PF13927">
    <property type="entry name" value="Ig_3"/>
    <property type="match status" value="1"/>
</dbReference>
<dbReference type="SMART" id="SM00408">
    <property type="entry name" value="IGc2"/>
    <property type="match status" value="5"/>
</dbReference>
<dbReference type="FunFam" id="2.60.40.10:FF:000005">
    <property type="entry name" value="Neuronal cell adhesion molecule"/>
    <property type="match status" value="1"/>
</dbReference>
<dbReference type="CDD" id="cd05731">
    <property type="entry name" value="Ig3_L1-CAM_like"/>
    <property type="match status" value="1"/>
</dbReference>
<reference evidence="27 28" key="1">
    <citation type="submission" date="2016-07" db="EMBL/GenBank/DDBJ databases">
        <title>Disparate Historic Effective Population Sizes Predicted by Modern Levels of Genome Diversity for the Scaled Quail (Callipepla squamata) and the Northern Bobwhite (Colinus virginianus): Inferences from First and Second Generation Draft Genome Assemblies for Sympatric New World Quail.</title>
        <authorList>
            <person name="Oldeschulte D.L."/>
            <person name="Halley Y.A."/>
            <person name="Bhattarai E.K."/>
            <person name="Brashear W.A."/>
            <person name="Hill J."/>
            <person name="Metz R.P."/>
            <person name="Johnson C.D."/>
            <person name="Rollins D."/>
            <person name="Peterson M.J."/>
            <person name="Bickhart D.M."/>
            <person name="Decker J.E."/>
            <person name="Seabury C.M."/>
        </authorList>
    </citation>
    <scope>NUCLEOTIDE SEQUENCE [LARGE SCALE GENOMIC DNA]</scope>
    <source>
        <strain evidence="27 28">Texas</strain>
        <tissue evidence="27">Leg muscle</tissue>
    </source>
</reference>
<evidence type="ECO:0000256" key="12">
    <source>
        <dbReference type="ARBA" id="ARBA00022782"/>
    </source>
</evidence>
<feature type="domain" description="Ig-like" evidence="25">
    <location>
        <begin position="117"/>
        <end position="210"/>
    </location>
</feature>
<dbReference type="CDD" id="cd00063">
    <property type="entry name" value="FN3"/>
    <property type="match status" value="4"/>
</dbReference>
<dbReference type="InterPro" id="IPR013098">
    <property type="entry name" value="Ig_I-set"/>
</dbReference>
<dbReference type="FunFam" id="2.60.40.10:FF:000038">
    <property type="entry name" value="Neuronal cell adhesion molecule"/>
    <property type="match status" value="1"/>
</dbReference>
<dbReference type="SUPFAM" id="SSF48726">
    <property type="entry name" value="Immunoglobulin"/>
    <property type="match status" value="6"/>
</dbReference>
<dbReference type="FunFam" id="2.60.40.10:FF:000418">
    <property type="entry name" value="Neural cell adhesion molecule L1-like protein"/>
    <property type="match status" value="1"/>
</dbReference>
<evidence type="ECO:0000256" key="24">
    <source>
        <dbReference type="SAM" id="Phobius"/>
    </source>
</evidence>
<keyword evidence="16 24" id="KW-0472">Membrane</keyword>
<evidence type="ECO:0000256" key="21">
    <source>
        <dbReference type="ARBA" id="ARBA00072847"/>
    </source>
</evidence>
<evidence type="ECO:0000256" key="4">
    <source>
        <dbReference type="ARBA" id="ARBA00022473"/>
    </source>
</evidence>
<name>A0A226N2T2_CALSU</name>
<evidence type="ECO:0000256" key="3">
    <source>
        <dbReference type="ARBA" id="ARBA00008588"/>
    </source>
</evidence>
<evidence type="ECO:0000256" key="16">
    <source>
        <dbReference type="ARBA" id="ARBA00023136"/>
    </source>
</evidence>
<keyword evidence="17" id="KW-1015">Disulfide bond</keyword>
<feature type="compositionally biased region" description="Polar residues" evidence="23">
    <location>
        <begin position="1279"/>
        <end position="1291"/>
    </location>
</feature>
<dbReference type="InterPro" id="IPR036116">
    <property type="entry name" value="FN3_sf"/>
</dbReference>
<dbReference type="InterPro" id="IPR013783">
    <property type="entry name" value="Ig-like_fold"/>
</dbReference>
<dbReference type="Proteomes" id="UP000198323">
    <property type="component" value="Unassembled WGS sequence"/>
</dbReference>
<feature type="domain" description="Fibronectin type-III" evidence="26">
    <location>
        <begin position="702"/>
        <end position="814"/>
    </location>
</feature>
<dbReference type="FunFam" id="2.60.40.10:FF:000063">
    <property type="entry name" value="neural cell adhesion molecule L1"/>
    <property type="match status" value="1"/>
</dbReference>
<evidence type="ECO:0000256" key="2">
    <source>
        <dbReference type="ARBA" id="ARBA00004498"/>
    </source>
</evidence>
<dbReference type="GO" id="GO:0007411">
    <property type="term" value="P:axon guidance"/>
    <property type="evidence" value="ECO:0007669"/>
    <property type="project" value="TreeGrafter"/>
</dbReference>
<evidence type="ECO:0000256" key="7">
    <source>
        <dbReference type="ARBA" id="ARBA00022530"/>
    </source>
</evidence>
<feature type="domain" description="Ig-like" evidence="25">
    <location>
        <begin position="320"/>
        <end position="405"/>
    </location>
</feature>
<evidence type="ECO:0000256" key="13">
    <source>
        <dbReference type="ARBA" id="ARBA00022889"/>
    </source>
</evidence>
<evidence type="ECO:0000256" key="23">
    <source>
        <dbReference type="SAM" id="MobiDB-lite"/>
    </source>
</evidence>
<feature type="region of interest" description="Disordered" evidence="23">
    <location>
        <begin position="1269"/>
        <end position="1291"/>
    </location>
</feature>
<evidence type="ECO:0000256" key="9">
    <source>
        <dbReference type="ARBA" id="ARBA00022692"/>
    </source>
</evidence>
<dbReference type="Pfam" id="PF00041">
    <property type="entry name" value="fn3"/>
    <property type="match status" value="3"/>
</dbReference>
<keyword evidence="9 24" id="KW-0812">Transmembrane</keyword>
<dbReference type="PROSITE" id="PS50835">
    <property type="entry name" value="IG_LIKE"/>
    <property type="match status" value="6"/>
</dbReference>
<dbReference type="GO" id="GO:0007420">
    <property type="term" value="P:brain development"/>
    <property type="evidence" value="ECO:0007669"/>
    <property type="project" value="TreeGrafter"/>
</dbReference>
<keyword evidence="12" id="KW-0221">Differentiation</keyword>
<gene>
    <name evidence="27" type="ORF">ASZ78_001471</name>
</gene>
<dbReference type="FunFam" id="2.60.40.10:FF:000367">
    <property type="entry name" value="Neural cell adhesion molecule L1-like protein"/>
    <property type="match status" value="1"/>
</dbReference>
<proteinExistence type="inferred from homology"/>
<dbReference type="EMBL" id="MCFN01000246">
    <property type="protein sequence ID" value="OXB61906.1"/>
    <property type="molecule type" value="Genomic_DNA"/>
</dbReference>
<dbReference type="GO" id="GO:0005886">
    <property type="term" value="C:plasma membrane"/>
    <property type="evidence" value="ECO:0007669"/>
    <property type="project" value="UniProtKB-SubCell"/>
</dbReference>
<comment type="subunit">
    <text evidence="20">May interact with L1CAM. May interact with ITGB1/ITGA1 heterodimer and ITGB1/ITGA2 heterodimer as well as with ANK3.</text>
</comment>
<dbReference type="InterPro" id="IPR036179">
    <property type="entry name" value="Ig-like_dom_sf"/>
</dbReference>
<comment type="subcellular location">
    <subcellularLocation>
        <location evidence="1">Cell membrane</location>
        <topology evidence="1">Single-pass type I membrane protein</topology>
    </subcellularLocation>
    <subcellularLocation>
        <location evidence="2">Secreted</location>
        <location evidence="2">Extracellular space</location>
        <location evidence="2">Extracellular matrix</location>
    </subcellularLocation>
</comment>
<dbReference type="STRING" id="9009.A0A226N2T2"/>
<keyword evidence="5" id="KW-1003">Cell membrane</keyword>
<dbReference type="PANTHER" id="PTHR44170">
    <property type="entry name" value="PROTEIN SIDEKICK"/>
    <property type="match status" value="1"/>
</dbReference>
<evidence type="ECO:0000256" key="19">
    <source>
        <dbReference type="ARBA" id="ARBA00023319"/>
    </source>
</evidence>
<evidence type="ECO:0000256" key="22">
    <source>
        <dbReference type="ARBA" id="ARBA00082292"/>
    </source>
</evidence>
<keyword evidence="15 24" id="KW-1133">Transmembrane helix</keyword>
<evidence type="ECO:0000256" key="18">
    <source>
        <dbReference type="ARBA" id="ARBA00023180"/>
    </source>
</evidence>
<keyword evidence="8" id="KW-0597">Phosphoprotein</keyword>
<feature type="domain" description="Ig-like" evidence="25">
    <location>
        <begin position="224"/>
        <end position="317"/>
    </location>
</feature>
<evidence type="ECO:0000313" key="27">
    <source>
        <dbReference type="EMBL" id="OXB61906.1"/>
    </source>
</evidence>
<feature type="domain" description="Fibronectin type-III" evidence="26">
    <location>
        <begin position="602"/>
        <end position="697"/>
    </location>
</feature>
<evidence type="ECO:0000259" key="26">
    <source>
        <dbReference type="PROSITE" id="PS50853"/>
    </source>
</evidence>
<dbReference type="InterPro" id="IPR007110">
    <property type="entry name" value="Ig-like_dom"/>
</dbReference>
<feature type="region of interest" description="Disordered" evidence="23">
    <location>
        <begin position="682"/>
        <end position="703"/>
    </location>
</feature>
<evidence type="ECO:0000256" key="14">
    <source>
        <dbReference type="ARBA" id="ARBA00022902"/>
    </source>
</evidence>
<dbReference type="FunFam" id="2.60.40.10:FF:000535">
    <property type="entry name" value="neural cell adhesion molecule L1-like protein isoform X1"/>
    <property type="match status" value="1"/>
</dbReference>
<comment type="similarity">
    <text evidence="3">Belongs to the immunoglobulin superfamily. L1/neurofascin/NgCAM family.</text>
</comment>
<dbReference type="PROSITE" id="PS50853">
    <property type="entry name" value="FN3"/>
    <property type="match status" value="4"/>
</dbReference>
<keyword evidence="13" id="KW-0130">Cell adhesion</keyword>
<dbReference type="Gene3D" id="2.60.40.10">
    <property type="entry name" value="Immunoglobulins"/>
    <property type="match status" value="10"/>
</dbReference>
<dbReference type="OrthoDB" id="6244967at2759"/>
<protein>
    <recommendedName>
        <fullName evidence="21">Neural cell adhesion molecule L1-like protein</fullName>
    </recommendedName>
    <alternativeName>
        <fullName evidence="22">Close homolog of L1</fullName>
    </alternativeName>
</protein>
<evidence type="ECO:0000256" key="10">
    <source>
        <dbReference type="ARBA" id="ARBA00022729"/>
    </source>
</evidence>
<evidence type="ECO:0000256" key="1">
    <source>
        <dbReference type="ARBA" id="ARBA00004251"/>
    </source>
</evidence>
<evidence type="ECO:0000259" key="25">
    <source>
        <dbReference type="PROSITE" id="PS50835"/>
    </source>
</evidence>
<feature type="domain" description="Ig-like" evidence="25">
    <location>
        <begin position="503"/>
        <end position="589"/>
    </location>
</feature>
<dbReference type="InterPro" id="IPR003598">
    <property type="entry name" value="Ig_sub2"/>
</dbReference>
<dbReference type="InterPro" id="IPR003599">
    <property type="entry name" value="Ig_sub"/>
</dbReference>
<feature type="domain" description="Ig-like" evidence="25">
    <location>
        <begin position="23"/>
        <end position="113"/>
    </location>
</feature>
<dbReference type="FunFam" id="2.60.40.10:FF:000768">
    <property type="entry name" value="Neural cell adhesion molecule L1-like protein"/>
    <property type="match status" value="1"/>
</dbReference>
<dbReference type="Pfam" id="PF13882">
    <property type="entry name" value="Bravo_FIGEY"/>
    <property type="match status" value="1"/>
</dbReference>
<dbReference type="InterPro" id="IPR003961">
    <property type="entry name" value="FN3_dom"/>
</dbReference>
<keyword evidence="19" id="KW-0393">Immunoglobulin domain</keyword>
<keyword evidence="7" id="KW-0272">Extracellular matrix</keyword>
<dbReference type="Pfam" id="PF07679">
    <property type="entry name" value="I-set"/>
    <property type="match status" value="4"/>
</dbReference>
<evidence type="ECO:0000256" key="15">
    <source>
        <dbReference type="ARBA" id="ARBA00022989"/>
    </source>
</evidence>
<keyword evidence="14" id="KW-0524">Neurogenesis</keyword>
<keyword evidence="11" id="KW-0677">Repeat</keyword>
<dbReference type="SUPFAM" id="SSF49265">
    <property type="entry name" value="Fibronectin type III"/>
    <property type="match status" value="2"/>
</dbReference>
<comment type="caution">
    <text evidence="27">The sequence shown here is derived from an EMBL/GenBank/DDBJ whole genome shotgun (WGS) entry which is preliminary data.</text>
</comment>
<keyword evidence="6" id="KW-0964">Secreted</keyword>
<feature type="domain" description="Ig-like" evidence="25">
    <location>
        <begin position="411"/>
        <end position="498"/>
    </location>
</feature>
<dbReference type="FunFam" id="2.60.40.10:FF:000057">
    <property type="entry name" value="neural cell adhesion molecule L1"/>
    <property type="match status" value="1"/>
</dbReference>
<dbReference type="PANTHER" id="PTHR44170:SF45">
    <property type="entry name" value="NEURAL CELL ADHESION MOLECULE L1-LIKE PROTEIN ISOFORM X1"/>
    <property type="match status" value="1"/>
</dbReference>
<dbReference type="InterPro" id="IPR026966">
    <property type="entry name" value="Neurofascin/L1/NrCAM_C"/>
</dbReference>
<dbReference type="SMART" id="SM00060">
    <property type="entry name" value="FN3"/>
    <property type="match status" value="5"/>
</dbReference>
<evidence type="ECO:0000256" key="8">
    <source>
        <dbReference type="ARBA" id="ARBA00022553"/>
    </source>
</evidence>
<evidence type="ECO:0000256" key="20">
    <source>
        <dbReference type="ARBA" id="ARBA00062194"/>
    </source>
</evidence>
<evidence type="ECO:0000256" key="11">
    <source>
        <dbReference type="ARBA" id="ARBA00022737"/>
    </source>
</evidence>
<sequence length="1291" mass="143416">MGNVFDQGWDSSPVIGSKIAQLPTITEQSETQVAYPFDENFTIKCEASGNPQPTFNWTKDGKPFDLSSDPRIITLNNSGTFVIQNHGIISNFQGKYRCYASNALGTAMSKEIEIIVPSVPKFPKEKIEPLDVEHGDSVILHCNPPKGIPPLHIYWMNIDLQHIPQDERVSMSLKGDLYFANVEENDSRSDYCCFAAFPKLRTIVQKMPMTLKVSRSNFIKERKPKLLIPPESAGSSSSVTVIKGGVLQLECIAEGLPTPHLSWVKVTGNLPKDKPVTDKFGKVLKIENVSAADEGTYQCTASNPVGRAKHEFHVHVEEPPRWIKEPRSGVYSLGENLLLLCEAIGNPEPTIQWKMNGMPIDSRTFRGRISDGEISLTNLQLQDSAVYHCEASNKHGTLLASANVNVLNIAPLILTSDGENYAAVVGYSAFLHCDIFASPAADIRWTKDDSIEPLSALRYELNKNGTLEIKETKKEDSGSYACWAANSVGKRAITANLDIRDATKIVVTPKNPQVLKSHSILLKCQSEYDSHLKNSFKLSWRKDGYELSVSNIQDSRIIMDMDTLFISNVMLEDQGVYTCVATTSLDSVTAKTRLIVLDVPDPPEDLQLSEHQNRSVRLSWKAGASHNSPVNESIIEFEESRWEPGRWQELTRAPGNTTTTLLSLAPYTNYQFRVMSVNAVGRSQPSKPSLRYSTPPAAPDKNPENIRVEASEPNEMVMKWEVMQLCLTCGFLLISAILPQPLKPMERNGPGLEYRVSWRQQGVETEWNEETVKKHSLTLRNTPTFVPYEIKVQAINNLGAGPEPNITTGYSGEDIPDAAPSGVSVDIVNSTLVKVFWFGIPRDRVRGHLRGYKVSWWKTKSMLDGKRHHPEKHFLTFVGDRNYGMIPGLEPFSEFRLTVLAYNSKGDGPESAPVVFETPEGVPEQPRFLKILNFDKESVTLSWGLPKRANGHITGYILQYQIINETHEIGSLMDISVTNHTTLSWRLTDLSPSTKYKFYVKACTAKGCGKPVTEEGLTVAQGRRYTAFSIPSTTLVPVSNAFSSLGANLIVKHRPERHHVERNLIISYHWMPLLSFTDSLPPKNIVQSFGTRAWGANGKGFGKISEAVNPTQKFHPIEALEPGTEYTVRLVTKNWVDNNSIFEDVIETRGRAYAGIYDGISTQGWFIGLMCAIALLTLMLLTICFVRRNKGGKYSVKEKEDLHPDPEAQSIKDEIFGEYSDSDEKPLKGSLRSVNGDIKATESADSLVDYGEGEHGMFNEDGSFIGAYSGSKEKGSVEGNGSSTATFPLHA</sequence>
<evidence type="ECO:0000256" key="5">
    <source>
        <dbReference type="ARBA" id="ARBA00022475"/>
    </source>
</evidence>
<organism evidence="27 28">
    <name type="scientific">Callipepla squamata</name>
    <name type="common">Scaled quail</name>
    <dbReference type="NCBI Taxonomy" id="9009"/>
    <lineage>
        <taxon>Eukaryota</taxon>
        <taxon>Metazoa</taxon>
        <taxon>Chordata</taxon>
        <taxon>Craniata</taxon>
        <taxon>Vertebrata</taxon>
        <taxon>Euteleostomi</taxon>
        <taxon>Archelosauria</taxon>
        <taxon>Archosauria</taxon>
        <taxon>Dinosauria</taxon>
        <taxon>Saurischia</taxon>
        <taxon>Theropoda</taxon>
        <taxon>Coelurosauria</taxon>
        <taxon>Aves</taxon>
        <taxon>Neognathae</taxon>
        <taxon>Galloanserae</taxon>
        <taxon>Galliformes</taxon>
        <taxon>Odontophoridae</taxon>
        <taxon>Callipepla</taxon>
    </lineage>
</organism>
<evidence type="ECO:0000313" key="28">
    <source>
        <dbReference type="Proteomes" id="UP000198323"/>
    </source>
</evidence>
<accession>A0A226N2T2</accession>
<dbReference type="GO" id="GO:0030424">
    <property type="term" value="C:axon"/>
    <property type="evidence" value="ECO:0007669"/>
    <property type="project" value="TreeGrafter"/>
</dbReference>
<keyword evidence="10" id="KW-0732">Signal</keyword>
<feature type="transmembrane region" description="Helical" evidence="24">
    <location>
        <begin position="1165"/>
        <end position="1186"/>
    </location>
</feature>
<evidence type="ECO:0000256" key="17">
    <source>
        <dbReference type="ARBA" id="ARBA00023157"/>
    </source>
</evidence>
<dbReference type="FunFam" id="2.60.40.10:FF:000742">
    <property type="entry name" value="neural cell adhesion molecule L1-like protein isoform X2"/>
    <property type="match status" value="1"/>
</dbReference>
<evidence type="ECO:0000256" key="6">
    <source>
        <dbReference type="ARBA" id="ARBA00022525"/>
    </source>
</evidence>
<dbReference type="SMART" id="SM00409">
    <property type="entry name" value="IG"/>
    <property type="match status" value="6"/>
</dbReference>
<feature type="domain" description="Fibronectin type-III" evidence="26">
    <location>
        <begin position="922"/>
        <end position="1022"/>
    </location>
</feature>